<evidence type="ECO:0000256" key="2">
    <source>
        <dbReference type="ARBA" id="ARBA00022618"/>
    </source>
</evidence>
<gene>
    <name evidence="5" type="primary">scpB</name>
    <name evidence="5" type="ORF">ACCI49_01265</name>
</gene>
<comment type="caution">
    <text evidence="5">The sequence shown here is derived from an EMBL/GenBank/DDBJ whole genome shotgun (WGS) entry which is preliminary data.</text>
</comment>
<dbReference type="RefSeq" id="WP_371837152.1">
    <property type="nucleotide sequence ID" value="NZ_JBGMEK010000001.1"/>
</dbReference>
<keyword evidence="2" id="KW-0132">Cell division</keyword>
<dbReference type="PIRSF" id="PIRSF019345">
    <property type="entry name" value="ScpB"/>
    <property type="match status" value="1"/>
</dbReference>
<dbReference type="InterPro" id="IPR005234">
    <property type="entry name" value="ScpB_csome_segregation"/>
</dbReference>
<dbReference type="Proteomes" id="UP001569428">
    <property type="component" value="Unassembled WGS sequence"/>
</dbReference>
<dbReference type="InterPro" id="IPR036390">
    <property type="entry name" value="WH_DNA-bd_sf"/>
</dbReference>
<evidence type="ECO:0000256" key="3">
    <source>
        <dbReference type="ARBA" id="ARBA00022829"/>
    </source>
</evidence>
<name>A0ABV4NVC3_9GAMM</name>
<sequence length="213" mass="23809">MDLFSQHVAALERFSCDSEQPAQVGVGSKPSNRRILEAVLLSARRPVAIDELADIFDVDEMPTRGQLLSLIEEIADSFEGTGVELVEVASGFRLQTKKELAPWINKLWDDSPSRLSRAMMETLSIIAHRQPVTRSDIEHIRGVAVSSSIMHTLLENQWIKSLGQRDSMGRPTVYGTTKEFLNHFGFKSLKDLPELKDLKELLNQAETPASPEP</sequence>
<evidence type="ECO:0000313" key="5">
    <source>
        <dbReference type="EMBL" id="MFA0809535.1"/>
    </source>
</evidence>
<keyword evidence="4" id="KW-0131">Cell cycle</keyword>
<keyword evidence="6" id="KW-1185">Reference proteome</keyword>
<protein>
    <submittedName>
        <fullName evidence="5">SMC-Scp complex subunit ScpB</fullName>
    </submittedName>
</protein>
<dbReference type="NCBIfam" id="TIGR00281">
    <property type="entry name" value="SMC-Scp complex subunit ScpB"/>
    <property type="match status" value="1"/>
</dbReference>
<organism evidence="5 6">
    <name type="scientific">Microbulbifer epialgicus</name>
    <dbReference type="NCBI Taxonomy" id="393907"/>
    <lineage>
        <taxon>Bacteria</taxon>
        <taxon>Pseudomonadati</taxon>
        <taxon>Pseudomonadota</taxon>
        <taxon>Gammaproteobacteria</taxon>
        <taxon>Cellvibrionales</taxon>
        <taxon>Microbulbiferaceae</taxon>
        <taxon>Microbulbifer</taxon>
    </lineage>
</organism>
<keyword evidence="3" id="KW-0159">Chromosome partition</keyword>
<dbReference type="SUPFAM" id="SSF46785">
    <property type="entry name" value="Winged helix' DNA-binding domain"/>
    <property type="match status" value="2"/>
</dbReference>
<dbReference type="Gene3D" id="1.10.10.10">
    <property type="entry name" value="Winged helix-like DNA-binding domain superfamily/Winged helix DNA-binding domain"/>
    <property type="match status" value="2"/>
</dbReference>
<dbReference type="EMBL" id="JBGMEK010000001">
    <property type="protein sequence ID" value="MFA0809535.1"/>
    <property type="molecule type" value="Genomic_DNA"/>
</dbReference>
<dbReference type="Pfam" id="PF04079">
    <property type="entry name" value="SMC_ScpB"/>
    <property type="match status" value="1"/>
</dbReference>
<dbReference type="PANTHER" id="PTHR34298:SF2">
    <property type="entry name" value="SEGREGATION AND CONDENSATION PROTEIN B"/>
    <property type="match status" value="1"/>
</dbReference>
<keyword evidence="1" id="KW-0963">Cytoplasm</keyword>
<accession>A0ABV4NVC3</accession>
<dbReference type="PANTHER" id="PTHR34298">
    <property type="entry name" value="SEGREGATION AND CONDENSATION PROTEIN B"/>
    <property type="match status" value="1"/>
</dbReference>
<proteinExistence type="predicted"/>
<dbReference type="InterPro" id="IPR036388">
    <property type="entry name" value="WH-like_DNA-bd_sf"/>
</dbReference>
<evidence type="ECO:0000313" key="6">
    <source>
        <dbReference type="Proteomes" id="UP001569428"/>
    </source>
</evidence>
<evidence type="ECO:0000256" key="1">
    <source>
        <dbReference type="ARBA" id="ARBA00022490"/>
    </source>
</evidence>
<reference evidence="5 6" key="1">
    <citation type="submission" date="2024-08" db="EMBL/GenBank/DDBJ databases">
        <authorList>
            <person name="Ishaq N."/>
        </authorList>
    </citation>
    <scope>NUCLEOTIDE SEQUENCE [LARGE SCALE GENOMIC DNA]</scope>
    <source>
        <strain evidence="5 6">DSM 18651</strain>
    </source>
</reference>
<evidence type="ECO:0000256" key="4">
    <source>
        <dbReference type="ARBA" id="ARBA00023306"/>
    </source>
</evidence>